<feature type="compositionally biased region" description="Basic and acidic residues" evidence="1">
    <location>
        <begin position="21"/>
        <end position="30"/>
    </location>
</feature>
<evidence type="ECO:0000256" key="1">
    <source>
        <dbReference type="SAM" id="MobiDB-lite"/>
    </source>
</evidence>
<feature type="region of interest" description="Disordered" evidence="1">
    <location>
        <begin position="66"/>
        <end position="125"/>
    </location>
</feature>
<dbReference type="EMBL" id="NEDP02000466">
    <property type="protein sequence ID" value="OWF55791.1"/>
    <property type="molecule type" value="Genomic_DNA"/>
</dbReference>
<dbReference type="OrthoDB" id="2959108at2759"/>
<feature type="region of interest" description="Disordered" evidence="1">
    <location>
        <begin position="1"/>
        <end position="44"/>
    </location>
</feature>
<name>A0A210R4I1_MIZYE</name>
<gene>
    <name evidence="2" type="ORF">KP79_PYT21899</name>
</gene>
<evidence type="ECO:0000313" key="2">
    <source>
        <dbReference type="EMBL" id="OWF55791.1"/>
    </source>
</evidence>
<accession>A0A210R4I1</accession>
<reference evidence="2 3" key="1">
    <citation type="journal article" date="2017" name="Nat. Ecol. Evol.">
        <title>Scallop genome provides insights into evolution of bilaterian karyotype and development.</title>
        <authorList>
            <person name="Wang S."/>
            <person name="Zhang J."/>
            <person name="Jiao W."/>
            <person name="Li J."/>
            <person name="Xun X."/>
            <person name="Sun Y."/>
            <person name="Guo X."/>
            <person name="Huan P."/>
            <person name="Dong B."/>
            <person name="Zhang L."/>
            <person name="Hu X."/>
            <person name="Sun X."/>
            <person name="Wang J."/>
            <person name="Zhao C."/>
            <person name="Wang Y."/>
            <person name="Wang D."/>
            <person name="Huang X."/>
            <person name="Wang R."/>
            <person name="Lv J."/>
            <person name="Li Y."/>
            <person name="Zhang Z."/>
            <person name="Liu B."/>
            <person name="Lu W."/>
            <person name="Hui Y."/>
            <person name="Liang J."/>
            <person name="Zhou Z."/>
            <person name="Hou R."/>
            <person name="Li X."/>
            <person name="Liu Y."/>
            <person name="Li H."/>
            <person name="Ning X."/>
            <person name="Lin Y."/>
            <person name="Zhao L."/>
            <person name="Xing Q."/>
            <person name="Dou J."/>
            <person name="Li Y."/>
            <person name="Mao J."/>
            <person name="Guo H."/>
            <person name="Dou H."/>
            <person name="Li T."/>
            <person name="Mu C."/>
            <person name="Jiang W."/>
            <person name="Fu Q."/>
            <person name="Fu X."/>
            <person name="Miao Y."/>
            <person name="Liu J."/>
            <person name="Yu Q."/>
            <person name="Li R."/>
            <person name="Liao H."/>
            <person name="Li X."/>
            <person name="Kong Y."/>
            <person name="Jiang Z."/>
            <person name="Chourrout D."/>
            <person name="Li R."/>
            <person name="Bao Z."/>
        </authorList>
    </citation>
    <scope>NUCLEOTIDE SEQUENCE [LARGE SCALE GENOMIC DNA]</scope>
    <source>
        <strain evidence="2 3">PY_sf001</strain>
    </source>
</reference>
<organism evidence="2 3">
    <name type="scientific">Mizuhopecten yessoensis</name>
    <name type="common">Japanese scallop</name>
    <name type="synonym">Patinopecten yessoensis</name>
    <dbReference type="NCBI Taxonomy" id="6573"/>
    <lineage>
        <taxon>Eukaryota</taxon>
        <taxon>Metazoa</taxon>
        <taxon>Spiralia</taxon>
        <taxon>Lophotrochozoa</taxon>
        <taxon>Mollusca</taxon>
        <taxon>Bivalvia</taxon>
        <taxon>Autobranchia</taxon>
        <taxon>Pteriomorphia</taxon>
        <taxon>Pectinida</taxon>
        <taxon>Pectinoidea</taxon>
        <taxon>Pectinidae</taxon>
        <taxon>Mizuhopecten</taxon>
    </lineage>
</organism>
<feature type="compositionally biased region" description="Low complexity" evidence="1">
    <location>
        <begin position="1"/>
        <end position="20"/>
    </location>
</feature>
<protein>
    <submittedName>
        <fullName evidence="2">Uncharacterized protein</fullName>
    </submittedName>
</protein>
<sequence length="125" mass="13880">MGSACKPKVSKSANVAAASSVRRDELKSLSHLEPGFCRDDDEDTSETLGQKLKSHFDRLEKLFDTQMEVQQKPSGRQTSKRRGKQSSNTADEEMTMSRVSRTSKTKARSNLAKMNISDCSSGNDY</sequence>
<dbReference type="Proteomes" id="UP000242188">
    <property type="component" value="Unassembled WGS sequence"/>
</dbReference>
<dbReference type="AlphaFoldDB" id="A0A210R4I1"/>
<evidence type="ECO:0000313" key="3">
    <source>
        <dbReference type="Proteomes" id="UP000242188"/>
    </source>
</evidence>
<comment type="caution">
    <text evidence="2">The sequence shown here is derived from an EMBL/GenBank/DDBJ whole genome shotgun (WGS) entry which is preliminary data.</text>
</comment>
<feature type="compositionally biased region" description="Polar residues" evidence="1">
    <location>
        <begin position="67"/>
        <end position="77"/>
    </location>
</feature>
<keyword evidence="3" id="KW-1185">Reference proteome</keyword>
<proteinExistence type="predicted"/>